<dbReference type="SMART" id="SM00343">
    <property type="entry name" value="ZnF_C2HC"/>
    <property type="match status" value="1"/>
</dbReference>
<proteinExistence type="predicted"/>
<dbReference type="Proteomes" id="UP001558632">
    <property type="component" value="Unassembled WGS sequence"/>
</dbReference>
<protein>
    <recommendedName>
        <fullName evidence="2">CCHC-type domain-containing protein</fullName>
    </recommendedName>
</protein>
<dbReference type="Pfam" id="PF00098">
    <property type="entry name" value="zf-CCHC"/>
    <property type="match status" value="1"/>
</dbReference>
<evidence type="ECO:0000313" key="4">
    <source>
        <dbReference type="Proteomes" id="UP001558632"/>
    </source>
</evidence>
<comment type="caution">
    <text evidence="3">The sequence shown here is derived from an EMBL/GenBank/DDBJ whole genome shotgun (WGS) entry which is preliminary data.</text>
</comment>
<name>A0ABR3KRK3_TRISP</name>
<organism evidence="3 4">
    <name type="scientific">Trichinella spiralis</name>
    <name type="common">Trichina worm</name>
    <dbReference type="NCBI Taxonomy" id="6334"/>
    <lineage>
        <taxon>Eukaryota</taxon>
        <taxon>Metazoa</taxon>
        <taxon>Ecdysozoa</taxon>
        <taxon>Nematoda</taxon>
        <taxon>Enoplea</taxon>
        <taxon>Dorylaimia</taxon>
        <taxon>Trichinellida</taxon>
        <taxon>Trichinellidae</taxon>
        <taxon>Trichinella</taxon>
    </lineage>
</organism>
<dbReference type="Gene3D" id="4.10.60.10">
    <property type="entry name" value="Zinc finger, CCHC-type"/>
    <property type="match status" value="1"/>
</dbReference>
<reference evidence="3 4" key="1">
    <citation type="submission" date="2024-07" db="EMBL/GenBank/DDBJ databases">
        <title>Enhanced genomic and transcriptomic resources for Trichinella pseudospiralis and T. spiralis underpin the discovery of pronounced molecular differences between stages and species.</title>
        <authorList>
            <person name="Pasi K.K."/>
            <person name="La Rosa G."/>
            <person name="Gomez-Morales M.A."/>
            <person name="Tosini F."/>
            <person name="Sumanam S."/>
            <person name="Young N.D."/>
            <person name="Chang B.C."/>
            <person name="Robin G.B."/>
        </authorList>
    </citation>
    <scope>NUCLEOTIDE SEQUENCE [LARGE SCALE GENOMIC DNA]</scope>
    <source>
        <strain evidence="3">ISS534</strain>
    </source>
</reference>
<keyword evidence="1" id="KW-0479">Metal-binding</keyword>
<evidence type="ECO:0000313" key="3">
    <source>
        <dbReference type="EMBL" id="KAL1241849.1"/>
    </source>
</evidence>
<dbReference type="InterPro" id="IPR001878">
    <property type="entry name" value="Znf_CCHC"/>
</dbReference>
<dbReference type="EMBL" id="JBEUSY010000240">
    <property type="protein sequence ID" value="KAL1241849.1"/>
    <property type="molecule type" value="Genomic_DNA"/>
</dbReference>
<keyword evidence="4" id="KW-1185">Reference proteome</keyword>
<dbReference type="SUPFAM" id="SSF57756">
    <property type="entry name" value="Retrovirus zinc finger-like domains"/>
    <property type="match status" value="1"/>
</dbReference>
<evidence type="ECO:0000256" key="1">
    <source>
        <dbReference type="PROSITE-ProRule" id="PRU00047"/>
    </source>
</evidence>
<dbReference type="PROSITE" id="PS50158">
    <property type="entry name" value="ZF_CCHC"/>
    <property type="match status" value="1"/>
</dbReference>
<evidence type="ECO:0000259" key="2">
    <source>
        <dbReference type="PROSITE" id="PS50158"/>
    </source>
</evidence>
<dbReference type="InterPro" id="IPR036875">
    <property type="entry name" value="Znf_CCHC_sf"/>
</dbReference>
<accession>A0ABR3KRK3</accession>
<feature type="domain" description="CCHC-type" evidence="2">
    <location>
        <begin position="3"/>
        <end position="18"/>
    </location>
</feature>
<sequence length="66" mass="7356">MECFECGGLGHFRRDCPQRRTRTRTARAPSSGTRDRRLLAMTELQAGQSPCNDHCCTACRSVIAGR</sequence>
<keyword evidence="1" id="KW-0863">Zinc-finger</keyword>
<keyword evidence="1" id="KW-0862">Zinc</keyword>
<gene>
    <name evidence="3" type="ORF">TSPI_00061</name>
</gene>